<feature type="transmembrane region" description="Helical" evidence="1">
    <location>
        <begin position="100"/>
        <end position="120"/>
    </location>
</feature>
<reference evidence="2 3" key="1">
    <citation type="submission" date="2013-11" db="EMBL/GenBank/DDBJ databases">
        <title>Complete genome sequence of Clostridum sp. M2/40.</title>
        <authorList>
            <person name="Wibberg D."/>
            <person name="Puehler A."/>
            <person name="Schlueter A."/>
        </authorList>
    </citation>
    <scope>NUCLEOTIDE SEQUENCE [LARGE SCALE GENOMIC DNA]</scope>
    <source>
        <strain evidence="3">M2/40</strain>
    </source>
</reference>
<keyword evidence="1" id="KW-1133">Transmembrane helix</keyword>
<proteinExistence type="predicted"/>
<evidence type="ECO:0000313" key="3">
    <source>
        <dbReference type="Proteomes" id="UP000019426"/>
    </source>
</evidence>
<name>W6RZB2_9CLOT</name>
<keyword evidence="1" id="KW-0472">Membrane</keyword>
<feature type="transmembrane region" description="Helical" evidence="1">
    <location>
        <begin position="45"/>
        <end position="65"/>
    </location>
</feature>
<dbReference type="eggNOG" id="ENOG50328KX">
    <property type="taxonomic scope" value="Bacteria"/>
</dbReference>
<dbReference type="EMBL" id="HG917869">
    <property type="protein sequence ID" value="CDM69818.1"/>
    <property type="molecule type" value="Genomic_DNA"/>
</dbReference>
<dbReference type="AlphaFoldDB" id="W6RZB2"/>
<dbReference type="STRING" id="1216932.CM240_2701"/>
<evidence type="ECO:0000313" key="2">
    <source>
        <dbReference type="EMBL" id="CDM69818.1"/>
    </source>
</evidence>
<dbReference type="PATRIC" id="fig|1216932.3.peg.2663"/>
<feature type="transmembrane region" description="Helical" evidence="1">
    <location>
        <begin position="21"/>
        <end position="39"/>
    </location>
</feature>
<evidence type="ECO:0000256" key="1">
    <source>
        <dbReference type="SAM" id="Phobius"/>
    </source>
</evidence>
<keyword evidence="1" id="KW-0812">Transmembrane</keyword>
<gene>
    <name evidence="2" type="ORF">CM240_2701</name>
</gene>
<dbReference type="RefSeq" id="WP_044040001.1">
    <property type="nucleotide sequence ID" value="NZ_HG917869.1"/>
</dbReference>
<protein>
    <submittedName>
        <fullName evidence="2">Putative membrane protein</fullName>
    </submittedName>
</protein>
<organism evidence="2 3">
    <name type="scientific">Clostridium bornimense</name>
    <dbReference type="NCBI Taxonomy" id="1216932"/>
    <lineage>
        <taxon>Bacteria</taxon>
        <taxon>Bacillati</taxon>
        <taxon>Bacillota</taxon>
        <taxon>Clostridia</taxon>
        <taxon>Eubacteriales</taxon>
        <taxon>Clostridiaceae</taxon>
        <taxon>Clostridium</taxon>
    </lineage>
</organism>
<dbReference type="KEGG" id="clt:CM240_2701"/>
<dbReference type="Proteomes" id="UP000019426">
    <property type="component" value="Chromosome M2/40_rep2"/>
</dbReference>
<accession>W6RZB2</accession>
<keyword evidence="3" id="KW-1185">Reference proteome</keyword>
<dbReference type="HOGENOM" id="CLU_1812390_0_0_9"/>
<feature type="transmembrane region" description="Helical" evidence="1">
    <location>
        <begin position="74"/>
        <end position="94"/>
    </location>
</feature>
<sequence length="142" mass="16562">MMNKLLKYFTWELNTEFIASGYCIAIVSLYSIFNLLLGIKTVEIIVMLEMFCTSYIITIVQKLIYKDDSTIRMILWYILSMIISIVPAVVFQWFSKLNLIMYAIFMFLALIVVHVGLHFASKIDSKNLNEALLQYQENHKEG</sequence>